<organism evidence="2 3">
    <name type="scientific">Cryptosporidium xiaoi</name>
    <dbReference type="NCBI Taxonomy" id="659607"/>
    <lineage>
        <taxon>Eukaryota</taxon>
        <taxon>Sar</taxon>
        <taxon>Alveolata</taxon>
        <taxon>Apicomplexa</taxon>
        <taxon>Conoidasida</taxon>
        <taxon>Coccidia</taxon>
        <taxon>Eucoccidiorida</taxon>
        <taxon>Eimeriorina</taxon>
        <taxon>Cryptosporidiidae</taxon>
        <taxon>Cryptosporidium</taxon>
    </lineage>
</organism>
<reference evidence="2 3" key="1">
    <citation type="submission" date="2023-10" db="EMBL/GenBank/DDBJ databases">
        <title>Comparative genomics analysis reveals potential genetic determinants of host preference in Cryptosporidium xiaoi.</title>
        <authorList>
            <person name="Xiao L."/>
            <person name="Li J."/>
        </authorList>
    </citation>
    <scope>NUCLEOTIDE SEQUENCE [LARGE SCALE GENOMIC DNA]</scope>
    <source>
        <strain evidence="2 3">52996</strain>
    </source>
</reference>
<keyword evidence="3" id="KW-1185">Reference proteome</keyword>
<evidence type="ECO:0000313" key="2">
    <source>
        <dbReference type="EMBL" id="KAK6590678.1"/>
    </source>
</evidence>
<accession>A0AAV9Y129</accession>
<evidence type="ECO:0008006" key="4">
    <source>
        <dbReference type="Google" id="ProtNLM"/>
    </source>
</evidence>
<feature type="compositionally biased region" description="Low complexity" evidence="1">
    <location>
        <begin position="907"/>
        <end position="939"/>
    </location>
</feature>
<feature type="compositionally biased region" description="Low complexity" evidence="1">
    <location>
        <begin position="1125"/>
        <end position="1136"/>
    </location>
</feature>
<feature type="region of interest" description="Disordered" evidence="1">
    <location>
        <begin position="1125"/>
        <end position="1147"/>
    </location>
</feature>
<evidence type="ECO:0000256" key="1">
    <source>
        <dbReference type="SAM" id="MobiDB-lite"/>
    </source>
</evidence>
<feature type="region of interest" description="Disordered" evidence="1">
    <location>
        <begin position="1751"/>
        <end position="1772"/>
    </location>
</feature>
<dbReference type="Proteomes" id="UP001311799">
    <property type="component" value="Unassembled WGS sequence"/>
</dbReference>
<comment type="caution">
    <text evidence="2">The sequence shown here is derived from an EMBL/GenBank/DDBJ whole genome shotgun (WGS) entry which is preliminary data.</text>
</comment>
<evidence type="ECO:0000313" key="3">
    <source>
        <dbReference type="Proteomes" id="UP001311799"/>
    </source>
</evidence>
<proteinExistence type="predicted"/>
<gene>
    <name evidence="2" type="ORF">RS030_142213</name>
</gene>
<feature type="compositionally biased region" description="Polar residues" evidence="1">
    <location>
        <begin position="1137"/>
        <end position="1147"/>
    </location>
</feature>
<protein>
    <recommendedName>
        <fullName evidence="4">Chorein N-terminal domain-containing protein</fullName>
    </recommendedName>
</protein>
<feature type="compositionally biased region" description="Polar residues" evidence="1">
    <location>
        <begin position="1763"/>
        <end position="1772"/>
    </location>
</feature>
<sequence length="1772" mass="202946">MSLRELVVGSTQMLVESVLRRINENLLDYFINLPESIWVSGFLDQVNLKDVMFNTKALSNEWYSLDIPFRLKYGHIRRANIQVLLAHSKLVMEVDGVVLIIGPNISNKSYEEVIKNTMDNVSGLLELFKSIITIKNNNDGMCDNIRSNKEDSPMDPIPNMKSSNKEGLNSLLRWLFRYVPDLSLSVRNIYIRYEDDVLDISHPMSAGIHVDSLTINPARSCWDIEWPTEKDDNVKFVPKENEGELKIQNHPLAITNVNFDARGIFGVKIKGLSVYWDDESAPFIPISLLEQTELSNDKFGVFSAITIDDMQNLVDSNLKYHTVIISNMSMSAQFGFVNPLLNNKIICEKDKAMSTGLDIGNTLLPSSPMSASFRNNLESKNASLDYPDNTAVNDFSIGSNIATLININIHSGFVINVYPQMVHGLVRLITLYNQFQFWTQIRRFRPVERPGSGNSRVEIRRICREWWIFSLKYYKSMLNKDNKHTGNLKDEIDYRIERKRYIKIIKKWKWLEYMITGTNTYNDSGSLGTLKRSWVKSNGGVLNINKTGVSDSSILFEDVNINGHLNLNSNNNNNTMGIASGGNNLIQIDTEISHLIGSKKLNLSRYWDYSVDFLQKASKRSDDIKFILGVLQHHTYWTVTQWHVLAEREYNLEFELLQNNFKYTKKNNTPRSNDYLTLLAHGLHCQSESNMWDLINKLRISYENIKNSVISSLKMRNKEIIPINTNVFNQKLNCKVNGEININTKLTSEKIEINHPYIIFSKKDIFESDYDTLTDFFGLCMNENKRKMNKRDWHSIRLRLHLWGKFYDEYLEAFPLSITETIEIKKLMFLSYYLDFQQMDKLFSVSLLSDTLNLSNLISDIESNNIGIVNQIDNLDILLGNNSGNLVTVARPKSQQNHLQEENTTYTNFDSNSDTVNNDNIDNTTSTKNNTDETSSFENFNDEEKKEENGTFGNNLNFKYEKSLPNIYNENKNIPEWLTDIAGPGISLPKLLSNRIIRMCIPRCEVNICHLVKNHKDNSDNKKNVRICSNLVNKKNKCTSTISYVPRKLFGVVISNFGFNMNTCTSLRISCCLKKLEVVMWNYNDSNLIGEFISSIKLDKTVNKKMIRDDQIVIFSICDPRIEDNNNNNGNNNKNGETVSNTPVRGNKNFINGNYDTNFMDSMDAMSESSPTIIHHVDDTNLCENSTSTEKAVRFEANSIISSVNADNSSNISKYLKKWNYLSLVLLPPNNSNRKEKYKSKNTNGGNKMSKTSETYSNFVFRIPFYLKLDFNLTSLMIILNEQLLDNIRGEIMKLLQVYLLTTWSQYKGFGSFPISDKVRCIISDNIYSNSNTSNKEKNNFELLLCHPFNLSLNKFNVIDKFNKSEWNKINSLLNKIHVRISIRLPSIEIYMLNESIDYFHSNNIGNEYENDTGINRKALSFDLSTSSKFLIESQTILIGTLLDKSKGNINRIYFRGFQMKFDTQQNITSIIKIYLRFKNLIFDRYNNLIGIMNLFKDDRFDYISKHSLACFTNEILRLQCDKLPDTNNILLKEFSLSINNNYDNETIINDFNLNISSSNSIEMNKQDSVNDNTNLNIDAIDNGITNEVEIRHEVEIETSTYKSCIGGNELSAFKKSDNGDEVCNSQLPEDNILLKNVSGECNALSSTNKKTICVANNTDIDANVVANSGNHVLDSYLRDSKLNENTDNVSYKYANTVRKTSKLISFNGTDYNKNVLAGKNFNGINNNVMSNINTGDNQLKFKVNGDTALGRQNNSKKKPTVSLRTGLNFNN</sequence>
<feature type="region of interest" description="Disordered" evidence="1">
    <location>
        <begin position="906"/>
        <end position="954"/>
    </location>
</feature>
<name>A0AAV9Y129_9CRYT</name>
<dbReference type="EMBL" id="JAWDEY010000005">
    <property type="protein sequence ID" value="KAK6590678.1"/>
    <property type="molecule type" value="Genomic_DNA"/>
</dbReference>